<reference evidence="4 5" key="2">
    <citation type="submission" date="2019-02" db="EMBL/GenBank/DDBJ databases">
        <title>Draft Genome Sequences of Six Type Strains of the Genus Massilia.</title>
        <authorList>
            <person name="Miess H."/>
            <person name="Frediansyhah A."/>
            <person name="Gross H."/>
        </authorList>
    </citation>
    <scope>NUCLEOTIDE SEQUENCE [LARGE SCALE GENOMIC DNA]</scope>
    <source>
        <strain evidence="4 5">DSM 17472</strain>
    </source>
</reference>
<accession>A0A411X5R5</accession>
<dbReference type="InterPro" id="IPR013538">
    <property type="entry name" value="ASHA1/2-like_C"/>
</dbReference>
<reference evidence="3" key="3">
    <citation type="submission" date="2022-12" db="EMBL/GenBank/DDBJ databases">
        <authorList>
            <person name="Sun Q."/>
            <person name="Kim S."/>
        </authorList>
    </citation>
    <scope>NUCLEOTIDE SEQUENCE</scope>
    <source>
        <strain evidence="3">KCTC 12343</strain>
    </source>
</reference>
<evidence type="ECO:0000313" key="3">
    <source>
        <dbReference type="EMBL" id="GGY26794.1"/>
    </source>
</evidence>
<dbReference type="EMBL" id="CP036401">
    <property type="protein sequence ID" value="QBI04380.1"/>
    <property type="molecule type" value="Genomic_DNA"/>
</dbReference>
<organism evidence="3 6">
    <name type="scientific">Pseudoduganella albidiflava</name>
    <dbReference type="NCBI Taxonomy" id="321983"/>
    <lineage>
        <taxon>Bacteria</taxon>
        <taxon>Pseudomonadati</taxon>
        <taxon>Pseudomonadota</taxon>
        <taxon>Betaproteobacteria</taxon>
        <taxon>Burkholderiales</taxon>
        <taxon>Oxalobacteraceae</taxon>
        <taxon>Telluria group</taxon>
        <taxon>Pseudoduganella</taxon>
    </lineage>
</organism>
<dbReference type="AlphaFoldDB" id="A0A411X5R5"/>
<dbReference type="SUPFAM" id="SSF55961">
    <property type="entry name" value="Bet v1-like"/>
    <property type="match status" value="1"/>
</dbReference>
<proteinExistence type="inferred from homology"/>
<dbReference type="EMBL" id="BMWV01000001">
    <property type="protein sequence ID" value="GGY26794.1"/>
    <property type="molecule type" value="Genomic_DNA"/>
</dbReference>
<feature type="domain" description="Activator of Hsp90 ATPase homologue 1/2-like C-terminal" evidence="2">
    <location>
        <begin position="25"/>
        <end position="161"/>
    </location>
</feature>
<reference evidence="3" key="1">
    <citation type="journal article" date="2014" name="Int. J. Syst. Evol. Microbiol.">
        <title>Complete genome sequence of Corynebacterium casei LMG S-19264T (=DSM 44701T), isolated from a smear-ripened cheese.</title>
        <authorList>
            <consortium name="US DOE Joint Genome Institute (JGI-PGF)"/>
            <person name="Walter F."/>
            <person name="Albersmeier A."/>
            <person name="Kalinowski J."/>
            <person name="Ruckert C."/>
        </authorList>
    </citation>
    <scope>NUCLEOTIDE SEQUENCE</scope>
    <source>
        <strain evidence="3">KCTC 12343</strain>
    </source>
</reference>
<evidence type="ECO:0000313" key="6">
    <source>
        <dbReference type="Proteomes" id="UP000628442"/>
    </source>
</evidence>
<dbReference type="Gene3D" id="3.30.530.20">
    <property type="match status" value="1"/>
</dbReference>
<name>A0A411X5R5_9BURK</name>
<dbReference type="OrthoDB" id="9805228at2"/>
<gene>
    <name evidence="4" type="ORF">EYF70_28865</name>
    <name evidence="3" type="ORF">GCM10007387_06040</name>
</gene>
<dbReference type="Proteomes" id="UP000292307">
    <property type="component" value="Chromosome"/>
</dbReference>
<evidence type="ECO:0000313" key="5">
    <source>
        <dbReference type="Proteomes" id="UP000292307"/>
    </source>
</evidence>
<comment type="similarity">
    <text evidence="1">Belongs to the AHA1 family.</text>
</comment>
<dbReference type="CDD" id="cd08900">
    <property type="entry name" value="SRPBCC_CalC_Aha1-like_7"/>
    <property type="match status" value="1"/>
</dbReference>
<dbReference type="Pfam" id="PF08327">
    <property type="entry name" value="AHSA1"/>
    <property type="match status" value="1"/>
</dbReference>
<sequence>MKNASHVASSPIFHGSFVIERRYPVPPERVFAAWAEPALKERWFRGPPGWELYGRSLDLREGGSETLNGRFTGPPPLDTRFTARYHHVLPARRLVYIYDMHLNGTHHSASLATVEFLPDGAGTLQRFHEQVAFLDGTTADKGVPSREHGTAVHLDCLAALLAGGQR</sequence>
<keyword evidence="5" id="KW-1185">Reference proteome</keyword>
<evidence type="ECO:0000313" key="4">
    <source>
        <dbReference type="EMBL" id="QBI04380.1"/>
    </source>
</evidence>
<dbReference type="InterPro" id="IPR023393">
    <property type="entry name" value="START-like_dom_sf"/>
</dbReference>
<dbReference type="Proteomes" id="UP000628442">
    <property type="component" value="Unassembled WGS sequence"/>
</dbReference>
<protein>
    <submittedName>
        <fullName evidence="3">ATPase</fullName>
    </submittedName>
</protein>
<evidence type="ECO:0000259" key="2">
    <source>
        <dbReference type="Pfam" id="PF08327"/>
    </source>
</evidence>
<evidence type="ECO:0000256" key="1">
    <source>
        <dbReference type="ARBA" id="ARBA00006817"/>
    </source>
</evidence>
<dbReference type="RefSeq" id="WP_131148441.1">
    <property type="nucleotide sequence ID" value="NZ_BMWV01000001.1"/>
</dbReference>